<name>A0A8H5HGN0_9AGAR</name>
<evidence type="ECO:0000313" key="3">
    <source>
        <dbReference type="Proteomes" id="UP000518752"/>
    </source>
</evidence>
<feature type="compositionally biased region" description="Basic and acidic residues" evidence="1">
    <location>
        <begin position="107"/>
        <end position="116"/>
    </location>
</feature>
<proteinExistence type="predicted"/>
<feature type="compositionally biased region" description="Polar residues" evidence="1">
    <location>
        <begin position="615"/>
        <end position="634"/>
    </location>
</feature>
<feature type="compositionally biased region" description="Basic and acidic residues" evidence="1">
    <location>
        <begin position="636"/>
        <end position="652"/>
    </location>
</feature>
<feature type="compositionally biased region" description="Polar residues" evidence="1">
    <location>
        <begin position="1"/>
        <end position="11"/>
    </location>
</feature>
<comment type="caution">
    <text evidence="2">The sequence shown here is derived from an EMBL/GenBank/DDBJ whole genome shotgun (WGS) entry which is preliminary data.</text>
</comment>
<accession>A0A8H5HGN0</accession>
<feature type="compositionally biased region" description="Polar residues" evidence="1">
    <location>
        <begin position="197"/>
        <end position="206"/>
    </location>
</feature>
<feature type="region of interest" description="Disordered" evidence="1">
    <location>
        <begin position="426"/>
        <end position="677"/>
    </location>
</feature>
<reference evidence="2 3" key="1">
    <citation type="journal article" date="2020" name="ISME J.">
        <title>Uncovering the hidden diversity of litter-decomposition mechanisms in mushroom-forming fungi.</title>
        <authorList>
            <person name="Floudas D."/>
            <person name="Bentzer J."/>
            <person name="Ahren D."/>
            <person name="Johansson T."/>
            <person name="Persson P."/>
            <person name="Tunlid A."/>
        </authorList>
    </citation>
    <scope>NUCLEOTIDE SEQUENCE [LARGE SCALE GENOMIC DNA]</scope>
    <source>
        <strain evidence="2 3">CBS 406.79</strain>
    </source>
</reference>
<feature type="compositionally biased region" description="Low complexity" evidence="1">
    <location>
        <begin position="471"/>
        <end position="481"/>
    </location>
</feature>
<protein>
    <submittedName>
        <fullName evidence="2">Uncharacterized protein</fullName>
    </submittedName>
</protein>
<feature type="compositionally biased region" description="Polar residues" evidence="1">
    <location>
        <begin position="30"/>
        <end position="55"/>
    </location>
</feature>
<feature type="region of interest" description="Disordered" evidence="1">
    <location>
        <begin position="86"/>
        <end position="395"/>
    </location>
</feature>
<feature type="compositionally biased region" description="Polar residues" evidence="1">
    <location>
        <begin position="127"/>
        <end position="146"/>
    </location>
</feature>
<feature type="region of interest" description="Disordered" evidence="1">
    <location>
        <begin position="1"/>
        <end position="56"/>
    </location>
</feature>
<organism evidence="2 3">
    <name type="scientific">Collybiopsis confluens</name>
    <dbReference type="NCBI Taxonomy" id="2823264"/>
    <lineage>
        <taxon>Eukaryota</taxon>
        <taxon>Fungi</taxon>
        <taxon>Dikarya</taxon>
        <taxon>Basidiomycota</taxon>
        <taxon>Agaricomycotina</taxon>
        <taxon>Agaricomycetes</taxon>
        <taxon>Agaricomycetidae</taxon>
        <taxon>Agaricales</taxon>
        <taxon>Marasmiineae</taxon>
        <taxon>Omphalotaceae</taxon>
        <taxon>Collybiopsis</taxon>
    </lineage>
</organism>
<feature type="compositionally biased region" description="Basic and acidic residues" evidence="1">
    <location>
        <begin position="209"/>
        <end position="374"/>
    </location>
</feature>
<feature type="compositionally biased region" description="Basic and acidic residues" evidence="1">
    <location>
        <begin position="147"/>
        <end position="172"/>
    </location>
</feature>
<dbReference type="AlphaFoldDB" id="A0A8H5HGN0"/>
<feature type="compositionally biased region" description="Polar residues" evidence="1">
    <location>
        <begin position="653"/>
        <end position="662"/>
    </location>
</feature>
<keyword evidence="3" id="KW-1185">Reference proteome</keyword>
<feature type="compositionally biased region" description="Low complexity" evidence="1">
    <location>
        <begin position="520"/>
        <end position="540"/>
    </location>
</feature>
<feature type="compositionally biased region" description="Low complexity" evidence="1">
    <location>
        <begin position="20"/>
        <end position="29"/>
    </location>
</feature>
<sequence length="1093" mass="120042">MPTSAADTQSDVLVIADSVQQESEPSESPGKSQLDATSKESPPTDDNQACSSSPSLRIYSRPHLLALSKSPLICIPPNMPELKEWFGAENEQNLSKKESEPSTPNSGRERRFRRDADDNELPARPSFRSSLSQPSQMGNFKHQSLRNNDRDTDREGQERLRNLSEKFDRDRLGLPTSGLRTGKERSIAPHLAAGSARISSQAQGTIATRRAETRESSNKKKVGESSEDWRRGAESRRTDRNDRGDREDRARSRSRTRRDPSISRREGKDREKEREEYRRERAERERDDDDDSRRWRDDGRRDERITTRRERERAGNGKDKDSTSSNPNDRRWTVVEDRDKSKRSTGRDKKSFAEEGRSDDRRGDREREKEKEPAWMDTYIPLSSSSGILGGQGSEGELDGIQAWKKNMKEKEQKVNKVASATPIAEATTPLKPVDAEEPLDEIQRFKKLMEMAQKQSPDSALIPGPILGPSDSSKSTTSNSRENDAATAISRPPEPSSSEFNPTVSSKQDLFPTPNPPRSLLSLLNSASSDTGAQSSSNTDTTKLSSRLPLADSSVERVNNDANFNPPQGSRLLALGNRAPAKPLSPNPLLAPSAPNGSAATVGAPKSQPPGLPNPSSITDSSKIIPRTPSNFSPFEEHQRELGDALRRTPGDRSSFTSDSGSLWPDSSPFDSTTAGHAIGRGSRFAKFFEGKAKDTPVSAPSIPKAPTPVGFTSPSPGPHYRPESGFSNIANQNIEQHRTVDDLFAKLNMNSLPPRPVSGSNVPLNHTAFSQQAQNQLHALSHQQQQQQLQNQLLNNARLEPLYESRNFMPDNMVPGLRAAPPPRARENGGMFTADSLDDAILLNAQQRLPVQQQRVVEQMYGGSIPAAAAFAQQQQIARNPGIPVQTPHYRGGPSPVSAHQNLLHNAQQQQRMPPGLANLGGRPPHDPSQFGLPGPVHNGLHINGISQQQQNFNNNFHPAAGFGGPQGPLRPPAHQLQNSVSHHQLAGLGHPSNLDARNANQHAQLLAMSGLGGVGLRNVSGGGFSHQSPNGLQNPMLALRQQQQQQQQQIHHQMLPHHLLPPHLQQGPVHTNQNASAQDLMALLMGTQRD</sequence>
<feature type="compositionally biased region" description="Low complexity" evidence="1">
    <location>
        <begin position="580"/>
        <end position="597"/>
    </location>
</feature>
<dbReference type="Proteomes" id="UP000518752">
    <property type="component" value="Unassembled WGS sequence"/>
</dbReference>
<evidence type="ECO:0000256" key="1">
    <source>
        <dbReference type="SAM" id="MobiDB-lite"/>
    </source>
</evidence>
<dbReference type="OrthoDB" id="2504266at2759"/>
<evidence type="ECO:0000313" key="2">
    <source>
        <dbReference type="EMBL" id="KAF5382923.1"/>
    </source>
</evidence>
<gene>
    <name evidence="2" type="ORF">D9757_006379</name>
</gene>
<feature type="region of interest" description="Disordered" evidence="1">
    <location>
        <begin position="954"/>
        <end position="979"/>
    </location>
</feature>
<feature type="compositionally biased region" description="Polar residues" evidence="1">
    <location>
        <begin position="497"/>
        <end position="509"/>
    </location>
</feature>
<dbReference type="EMBL" id="JAACJN010000049">
    <property type="protein sequence ID" value="KAF5382923.1"/>
    <property type="molecule type" value="Genomic_DNA"/>
</dbReference>